<protein>
    <submittedName>
        <fullName evidence="1">Uncharacterized protein</fullName>
    </submittedName>
</protein>
<gene>
    <name evidence="1" type="ORF">MBCUR_01240</name>
</gene>
<dbReference type="AlphaFoldDB" id="A0A166DXI3"/>
<sequence length="339" mass="38695">MNFNKAGKYLSLTLLVLAILSTSVGISVAAGENSSSAEAVDFNNYTSYYNYSSAVNVDHKPTSNLTKDLSDFNTNGISFNLNNHNNSSDEDSIGMVYSVLSNEDPVNLNVSQAFSEHLFNVSGFDKYWDELIELEFGSHKFRAIKLIISNPLKNIHKLNKKVQKNSDFENFNKNLLDNFSTVDLYKNELYKNKYILINKIYIFNSKNNSKIYASKLPIQENHSSDDNDNDEDELSDSINLGIRFISYFNSFKTSNEFYKILDNTNSHGKLIHLESSNFNILGSYSIIDYFSNEIKNKYTVVNENRVKNNNSLFYIFNSKNNSKIHANKLPITDNHSSYC</sequence>
<dbReference type="EMBL" id="LWMV01000019">
    <property type="protein sequence ID" value="KZX16056.1"/>
    <property type="molecule type" value="Genomic_DNA"/>
</dbReference>
<accession>A0A166DXI3</accession>
<evidence type="ECO:0000313" key="2">
    <source>
        <dbReference type="Proteomes" id="UP000077245"/>
    </source>
</evidence>
<organism evidence="1 2">
    <name type="scientific">Methanobrevibacter curvatus</name>
    <dbReference type="NCBI Taxonomy" id="49547"/>
    <lineage>
        <taxon>Archaea</taxon>
        <taxon>Methanobacteriati</taxon>
        <taxon>Methanobacteriota</taxon>
        <taxon>Methanomada group</taxon>
        <taxon>Methanobacteria</taxon>
        <taxon>Methanobacteriales</taxon>
        <taxon>Methanobacteriaceae</taxon>
        <taxon>Methanobrevibacter</taxon>
    </lineage>
</organism>
<name>A0A166DXI3_9EURY</name>
<evidence type="ECO:0000313" key="1">
    <source>
        <dbReference type="EMBL" id="KZX16056.1"/>
    </source>
</evidence>
<reference evidence="1 2" key="1">
    <citation type="submission" date="2016-04" db="EMBL/GenBank/DDBJ databases">
        <title>Genome sequence of Methanobrevibacter curvatus DSM 11111.</title>
        <authorList>
            <person name="Poehlein A."/>
            <person name="Seedorf H."/>
            <person name="Daniel R."/>
        </authorList>
    </citation>
    <scope>NUCLEOTIDE SEQUENCE [LARGE SCALE GENOMIC DNA]</scope>
    <source>
        <strain evidence="1 2">DSM 11111</strain>
    </source>
</reference>
<comment type="caution">
    <text evidence="1">The sequence shown here is derived from an EMBL/GenBank/DDBJ whole genome shotgun (WGS) entry which is preliminary data.</text>
</comment>
<dbReference type="PATRIC" id="fig|49547.3.peg.134"/>
<dbReference type="RefSeq" id="WP_067088909.1">
    <property type="nucleotide sequence ID" value="NZ_LWMV01000019.1"/>
</dbReference>
<keyword evidence="2" id="KW-1185">Reference proteome</keyword>
<dbReference type="Proteomes" id="UP000077245">
    <property type="component" value="Unassembled WGS sequence"/>
</dbReference>
<proteinExistence type="predicted"/>